<comment type="caution">
    <text evidence="1">The sequence shown here is derived from an EMBL/GenBank/DDBJ whole genome shotgun (WGS) entry which is preliminary data.</text>
</comment>
<feature type="non-terminal residue" evidence="1">
    <location>
        <position position="97"/>
    </location>
</feature>
<sequence length="97" mass="11294">VPECEKTRSDVIRVQNPRDLAQIQLGRVKFRAYDLEFVQSEVGEGGKLVVHLFRRIRLNLQCHVRARVVLVQRVDHSSDQFTVLQMDVALQRDARQL</sequence>
<keyword evidence="2" id="KW-1185">Reference proteome</keyword>
<feature type="non-terminal residue" evidence="1">
    <location>
        <position position="1"/>
    </location>
</feature>
<reference evidence="1" key="1">
    <citation type="submission" date="2023-10" db="EMBL/GenBank/DDBJ databases">
        <title>Genome assembly of Pristionchus species.</title>
        <authorList>
            <person name="Yoshida K."/>
            <person name="Sommer R.J."/>
        </authorList>
    </citation>
    <scope>NUCLEOTIDE SEQUENCE</scope>
    <source>
        <strain evidence="1">RS5133</strain>
    </source>
</reference>
<evidence type="ECO:0000313" key="2">
    <source>
        <dbReference type="Proteomes" id="UP001432322"/>
    </source>
</evidence>
<accession>A0AAV5VCX5</accession>
<organism evidence="1 2">
    <name type="scientific">Pristionchus fissidentatus</name>
    <dbReference type="NCBI Taxonomy" id="1538716"/>
    <lineage>
        <taxon>Eukaryota</taxon>
        <taxon>Metazoa</taxon>
        <taxon>Ecdysozoa</taxon>
        <taxon>Nematoda</taxon>
        <taxon>Chromadorea</taxon>
        <taxon>Rhabditida</taxon>
        <taxon>Rhabditina</taxon>
        <taxon>Diplogasteromorpha</taxon>
        <taxon>Diplogasteroidea</taxon>
        <taxon>Neodiplogasteridae</taxon>
        <taxon>Pristionchus</taxon>
    </lineage>
</organism>
<proteinExistence type="predicted"/>
<dbReference type="AlphaFoldDB" id="A0AAV5VCX5"/>
<name>A0AAV5VCX5_9BILA</name>
<dbReference type="EMBL" id="BTSY01000003">
    <property type="protein sequence ID" value="GMT17246.1"/>
    <property type="molecule type" value="Genomic_DNA"/>
</dbReference>
<evidence type="ECO:0000313" key="1">
    <source>
        <dbReference type="EMBL" id="GMT17246.1"/>
    </source>
</evidence>
<protein>
    <submittedName>
        <fullName evidence="1">Uncharacterized protein</fullName>
    </submittedName>
</protein>
<dbReference type="Proteomes" id="UP001432322">
    <property type="component" value="Unassembled WGS sequence"/>
</dbReference>
<gene>
    <name evidence="1" type="ORF">PFISCL1PPCAC_8543</name>
</gene>